<evidence type="ECO:0000259" key="1">
    <source>
        <dbReference type="Pfam" id="PF12728"/>
    </source>
</evidence>
<dbReference type="GO" id="GO:0003677">
    <property type="term" value="F:DNA binding"/>
    <property type="evidence" value="ECO:0007669"/>
    <property type="project" value="InterPro"/>
</dbReference>
<accession>A0A840UR59</accession>
<sequence length="161" mass="19016">MKFLTPQQVADMLQVDCDTIIAWLKQNKLPAVKIGDVWRIEEERLQNYLQQELDKNSIEEKYADYEDNVIPKKGRRGRKPTGKYDGLKEVLKNTKGKLINMTFAEVQDHMGDSLPQSAYRLRPWWANDYTHSQARAWLHSGWETRNVDLKNHKVTFERIKK</sequence>
<protein>
    <submittedName>
        <fullName evidence="3">Excisionase family DNA binding protein</fullName>
    </submittedName>
</protein>
<dbReference type="EMBL" id="JACHFH010000005">
    <property type="protein sequence ID" value="MBB5335483.1"/>
    <property type="molecule type" value="Genomic_DNA"/>
</dbReference>
<dbReference type="InterPro" id="IPR009061">
    <property type="entry name" value="DNA-bd_dom_put_sf"/>
</dbReference>
<evidence type="ECO:0000313" key="3">
    <source>
        <dbReference type="EMBL" id="MBB5335483.1"/>
    </source>
</evidence>
<evidence type="ECO:0000259" key="2">
    <source>
        <dbReference type="Pfam" id="PF24698"/>
    </source>
</evidence>
<evidence type="ECO:0000313" key="4">
    <source>
        <dbReference type="Proteomes" id="UP000559117"/>
    </source>
</evidence>
<dbReference type="InterPro" id="IPR010093">
    <property type="entry name" value="SinI_DNA-bd"/>
</dbReference>
<feature type="domain" description="Helix-turn-helix" evidence="1">
    <location>
        <begin position="3"/>
        <end position="51"/>
    </location>
</feature>
<dbReference type="InterPro" id="IPR041657">
    <property type="entry name" value="HTH_17"/>
</dbReference>
<proteinExistence type="predicted"/>
<feature type="domain" description="DUF7662" evidence="2">
    <location>
        <begin position="84"/>
        <end position="157"/>
    </location>
</feature>
<dbReference type="SUPFAM" id="SSF46955">
    <property type="entry name" value="Putative DNA-binding domain"/>
    <property type="match status" value="1"/>
</dbReference>
<dbReference type="Proteomes" id="UP000559117">
    <property type="component" value="Unassembled WGS sequence"/>
</dbReference>
<comment type="caution">
    <text evidence="3">The sequence shown here is derived from an EMBL/GenBank/DDBJ whole genome shotgun (WGS) entry which is preliminary data.</text>
</comment>
<dbReference type="Pfam" id="PF24698">
    <property type="entry name" value="DUF7662"/>
    <property type="match status" value="1"/>
</dbReference>
<organism evidence="3 4">
    <name type="scientific">Pectinatus brassicae</name>
    <dbReference type="NCBI Taxonomy" id="862415"/>
    <lineage>
        <taxon>Bacteria</taxon>
        <taxon>Bacillati</taxon>
        <taxon>Bacillota</taxon>
        <taxon>Negativicutes</taxon>
        <taxon>Selenomonadales</taxon>
        <taxon>Selenomonadaceae</taxon>
        <taxon>Pectinatus</taxon>
    </lineage>
</organism>
<dbReference type="Pfam" id="PF12728">
    <property type="entry name" value="HTH_17"/>
    <property type="match status" value="1"/>
</dbReference>
<gene>
    <name evidence="3" type="ORF">HNR32_000608</name>
</gene>
<dbReference type="InterPro" id="IPR056079">
    <property type="entry name" value="DUF7662"/>
</dbReference>
<name>A0A840UR59_9FIRM</name>
<keyword evidence="4" id="KW-1185">Reference proteome</keyword>
<dbReference type="AlphaFoldDB" id="A0A840UR59"/>
<reference evidence="3 4" key="1">
    <citation type="submission" date="2020-08" db="EMBL/GenBank/DDBJ databases">
        <title>Genomic Encyclopedia of Type Strains, Phase IV (KMG-IV): sequencing the most valuable type-strain genomes for metagenomic binning, comparative biology and taxonomic classification.</title>
        <authorList>
            <person name="Goeker M."/>
        </authorList>
    </citation>
    <scope>NUCLEOTIDE SEQUENCE [LARGE SCALE GENOMIC DNA]</scope>
    <source>
        <strain evidence="3 4">DSM 24661</strain>
    </source>
</reference>
<dbReference type="NCBIfam" id="TIGR01764">
    <property type="entry name" value="excise"/>
    <property type="match status" value="1"/>
</dbReference>
<dbReference type="RefSeq" id="WP_183859523.1">
    <property type="nucleotide sequence ID" value="NZ_JACHFH010000005.1"/>
</dbReference>